<reference evidence="1 2" key="1">
    <citation type="journal article" date="2010" name="J. Bacteriol.">
        <title>Complete Genome Sequence of Cronobacter turicensis LMG 23827, a foodborne pathogen causing deaths in neonates.</title>
        <authorList>
            <person name="Stephan R."/>
            <person name="Lehner A."/>
            <person name="Tischler P."/>
            <person name="Rattei T."/>
        </authorList>
    </citation>
    <scope>NUCLEOTIDE SEQUENCE [LARGE SCALE GENOMIC DNA]</scope>
    <source>
        <strain evidence="2">DSM 18703 / CCUG 55852 / LMG 23827 / z3032</strain>
    </source>
</reference>
<evidence type="ECO:0000313" key="2">
    <source>
        <dbReference type="Proteomes" id="UP000002069"/>
    </source>
</evidence>
<dbReference type="KEGG" id="ctu:CTU_15850"/>
<accession>C9Y0R9</accession>
<name>C9Y0R9_CROTZ</name>
<evidence type="ECO:0000313" key="1">
    <source>
        <dbReference type="EMBL" id="CBA29781.1"/>
    </source>
</evidence>
<dbReference type="AlphaFoldDB" id="C9Y0R9"/>
<reference evidence="2" key="2">
    <citation type="journal article" date="2011" name="J. Bacteriol.">
        <title>Complete genome sequence of Cronobacter turicensis LMG 23827, a food-borne pathogen causing deaths in neonates.</title>
        <authorList>
            <person name="Stephan R."/>
            <person name="Lehner A."/>
            <person name="Tischler P."/>
            <person name="Rattei T."/>
        </authorList>
    </citation>
    <scope>NUCLEOTIDE SEQUENCE [LARGE SCALE GENOMIC DNA]</scope>
    <source>
        <strain evidence="2">DSM 18703 / CCUG 55852 / LMG 23827 / z3032</strain>
    </source>
</reference>
<gene>
    <name evidence="1" type="ordered locus">Ctu_15850</name>
</gene>
<keyword evidence="2" id="KW-1185">Reference proteome</keyword>
<protein>
    <submittedName>
        <fullName evidence="1">Uncharacterized protein</fullName>
    </submittedName>
</protein>
<dbReference type="EMBL" id="FN543093">
    <property type="protein sequence ID" value="CBA29781.1"/>
    <property type="molecule type" value="Genomic_DNA"/>
</dbReference>
<organism evidence="1 2">
    <name type="scientific">Cronobacter turicensis (strain DSM 18703 / CCUG 55852 / LMG 23827 / z3032)</name>
    <dbReference type="NCBI Taxonomy" id="693216"/>
    <lineage>
        <taxon>Bacteria</taxon>
        <taxon>Pseudomonadati</taxon>
        <taxon>Pseudomonadota</taxon>
        <taxon>Gammaproteobacteria</taxon>
        <taxon>Enterobacterales</taxon>
        <taxon>Enterobacteriaceae</taxon>
        <taxon>Cronobacter</taxon>
    </lineage>
</organism>
<sequence>MIKSLARAYDFATFRKHLATSIWRFGEESDETINKLFL</sequence>
<dbReference type="Proteomes" id="UP000002069">
    <property type="component" value="Chromosome"/>
</dbReference>
<dbReference type="HOGENOM" id="CLU_3332985_0_0_6"/>
<proteinExistence type="predicted"/>